<evidence type="ECO:0000313" key="1">
    <source>
        <dbReference type="EMBL" id="PPQ29590.1"/>
    </source>
</evidence>
<protein>
    <recommendedName>
        <fullName evidence="3">PqqD family protein</fullName>
    </recommendedName>
</protein>
<dbReference type="Gene3D" id="1.10.10.1150">
    <property type="entry name" value="Coenzyme PQQ synthesis protein D (PqqD)"/>
    <property type="match status" value="1"/>
</dbReference>
<comment type="caution">
    <text evidence="1">The sequence shown here is derived from an EMBL/GenBank/DDBJ whole genome shotgun (WGS) entry which is preliminary data.</text>
</comment>
<sequence>MRVCRTGSAGSPPVPPSPFSLQFHEVLIAMQLGKYVKFREEKFGGVLFETQSEKVYTLNPTAAAIIRELGSGCDATELTQRLADRFQAPMDTIERDVAALIADLRQKGLVEDARS</sequence>
<proteinExistence type="predicted"/>
<organism evidence="1 2">
    <name type="scientific">Rhodopila globiformis</name>
    <name type="common">Rhodopseudomonas globiformis</name>
    <dbReference type="NCBI Taxonomy" id="1071"/>
    <lineage>
        <taxon>Bacteria</taxon>
        <taxon>Pseudomonadati</taxon>
        <taxon>Pseudomonadota</taxon>
        <taxon>Alphaproteobacteria</taxon>
        <taxon>Acetobacterales</taxon>
        <taxon>Acetobacteraceae</taxon>
        <taxon>Rhodopila</taxon>
    </lineage>
</organism>
<dbReference type="Proteomes" id="UP000239724">
    <property type="component" value="Unassembled WGS sequence"/>
</dbReference>
<dbReference type="AlphaFoldDB" id="A0A2S6N4Q5"/>
<name>A0A2S6N4Q5_RHOGL</name>
<accession>A0A2S6N4Q5</accession>
<dbReference type="EMBL" id="NHRY01000224">
    <property type="protein sequence ID" value="PPQ29590.1"/>
    <property type="molecule type" value="Genomic_DNA"/>
</dbReference>
<gene>
    <name evidence="1" type="ORF">CCS01_21260</name>
</gene>
<dbReference type="InterPro" id="IPR008792">
    <property type="entry name" value="PQQD"/>
</dbReference>
<keyword evidence="2" id="KW-1185">Reference proteome</keyword>
<evidence type="ECO:0000313" key="2">
    <source>
        <dbReference type="Proteomes" id="UP000239724"/>
    </source>
</evidence>
<dbReference type="Pfam" id="PF05402">
    <property type="entry name" value="PqqD"/>
    <property type="match status" value="1"/>
</dbReference>
<reference evidence="1 2" key="1">
    <citation type="journal article" date="2018" name="Arch. Microbiol.">
        <title>New insights into the metabolic potential of the phototrophic purple bacterium Rhodopila globiformis DSM 161(T) from its draft genome sequence and evidence for a vanadium-dependent nitrogenase.</title>
        <authorList>
            <person name="Imhoff J.F."/>
            <person name="Rahn T."/>
            <person name="Kunzel S."/>
            <person name="Neulinger S.C."/>
        </authorList>
    </citation>
    <scope>NUCLEOTIDE SEQUENCE [LARGE SCALE GENOMIC DNA]</scope>
    <source>
        <strain evidence="1 2">DSM 161</strain>
    </source>
</reference>
<evidence type="ECO:0008006" key="3">
    <source>
        <dbReference type="Google" id="ProtNLM"/>
    </source>
</evidence>
<dbReference type="InterPro" id="IPR041881">
    <property type="entry name" value="PqqD_sf"/>
</dbReference>